<feature type="transmembrane region" description="Helical" evidence="12">
    <location>
        <begin position="90"/>
        <end position="112"/>
    </location>
</feature>
<evidence type="ECO:0000256" key="9">
    <source>
        <dbReference type="ARBA" id="ARBA00023136"/>
    </source>
</evidence>
<feature type="transmembrane region" description="Helical" evidence="12">
    <location>
        <begin position="518"/>
        <end position="545"/>
    </location>
</feature>
<feature type="transmembrane region" description="Helical" evidence="12">
    <location>
        <begin position="446"/>
        <end position="467"/>
    </location>
</feature>
<feature type="transmembrane region" description="Helical" evidence="12">
    <location>
        <begin position="565"/>
        <end position="582"/>
    </location>
</feature>
<keyword evidence="13" id="KW-1185">Reference proteome</keyword>
<feature type="transmembrane region" description="Helical" evidence="12">
    <location>
        <begin position="210"/>
        <end position="238"/>
    </location>
</feature>
<dbReference type="PANTHER" id="PTHR21522:SF32">
    <property type="entry name" value="OTOPETRIN-2"/>
    <property type="match status" value="1"/>
</dbReference>
<dbReference type="Proteomes" id="UP000036681">
    <property type="component" value="Unplaced"/>
</dbReference>
<organism evidence="13 14">
    <name type="scientific">Ascaris lumbricoides</name>
    <name type="common">Giant roundworm</name>
    <dbReference type="NCBI Taxonomy" id="6252"/>
    <lineage>
        <taxon>Eukaryota</taxon>
        <taxon>Metazoa</taxon>
        <taxon>Ecdysozoa</taxon>
        <taxon>Nematoda</taxon>
        <taxon>Chromadorea</taxon>
        <taxon>Rhabditida</taxon>
        <taxon>Spirurina</taxon>
        <taxon>Ascaridomorpha</taxon>
        <taxon>Ascaridoidea</taxon>
        <taxon>Ascarididae</taxon>
        <taxon>Ascaris</taxon>
    </lineage>
</organism>
<evidence type="ECO:0000313" key="13">
    <source>
        <dbReference type="Proteomes" id="UP000036681"/>
    </source>
</evidence>
<feature type="region of interest" description="Disordered" evidence="11">
    <location>
        <begin position="181"/>
        <end position="201"/>
    </location>
</feature>
<dbReference type="GO" id="GO:0005886">
    <property type="term" value="C:plasma membrane"/>
    <property type="evidence" value="ECO:0007669"/>
    <property type="project" value="UniProtKB-SubCell"/>
</dbReference>
<feature type="transmembrane region" description="Helical" evidence="12">
    <location>
        <begin position="488"/>
        <end position="512"/>
    </location>
</feature>
<feature type="transmembrane region" description="Helical" evidence="12">
    <location>
        <begin position="281"/>
        <end position="302"/>
    </location>
</feature>
<evidence type="ECO:0000313" key="14">
    <source>
        <dbReference type="WBParaSite" id="ALUE_0000901601-mRNA-1"/>
    </source>
</evidence>
<feature type="transmembrane region" description="Helical" evidence="12">
    <location>
        <begin position="361"/>
        <end position="381"/>
    </location>
</feature>
<feature type="transmembrane region" description="Helical" evidence="12">
    <location>
        <begin position="132"/>
        <end position="151"/>
    </location>
</feature>
<evidence type="ECO:0000256" key="4">
    <source>
        <dbReference type="ARBA" id="ARBA00022475"/>
    </source>
</evidence>
<keyword evidence="10" id="KW-0407">Ion channel</keyword>
<evidence type="ECO:0000256" key="1">
    <source>
        <dbReference type="ARBA" id="ARBA00004651"/>
    </source>
</evidence>
<feature type="region of interest" description="Disordered" evidence="11">
    <location>
        <begin position="1"/>
        <end position="39"/>
    </location>
</feature>
<keyword evidence="4" id="KW-1003">Cell membrane</keyword>
<evidence type="ECO:0000256" key="11">
    <source>
        <dbReference type="SAM" id="MobiDB-lite"/>
    </source>
</evidence>
<keyword evidence="3" id="KW-0813">Transport</keyword>
<keyword evidence="5 12" id="KW-0812">Transmembrane</keyword>
<keyword evidence="9 12" id="KW-0472">Membrane</keyword>
<comment type="subcellular location">
    <subcellularLocation>
        <location evidence="1">Cell membrane</location>
        <topology evidence="1">Multi-pass membrane protein</topology>
    </subcellularLocation>
</comment>
<dbReference type="Pfam" id="PF03189">
    <property type="entry name" value="Otopetrin"/>
    <property type="match status" value="1"/>
</dbReference>
<keyword evidence="6" id="KW-0375">Hydrogen ion transport</keyword>
<reference evidence="14" key="1">
    <citation type="submission" date="2017-02" db="UniProtKB">
        <authorList>
            <consortium name="WormBaseParasite"/>
        </authorList>
    </citation>
    <scope>IDENTIFICATION</scope>
</reference>
<accession>A0A0M3HZB6</accession>
<dbReference type="InterPro" id="IPR004878">
    <property type="entry name" value="Otopetrin"/>
</dbReference>
<feature type="compositionally biased region" description="Basic and acidic residues" evidence="11">
    <location>
        <begin position="13"/>
        <end position="25"/>
    </location>
</feature>
<dbReference type="AlphaFoldDB" id="A0A0M3HZB6"/>
<dbReference type="PANTHER" id="PTHR21522">
    <property type="entry name" value="PROTON CHANNEL OTOP"/>
    <property type="match status" value="1"/>
</dbReference>
<proteinExistence type="inferred from homology"/>
<keyword evidence="8" id="KW-0406">Ion transport</keyword>
<evidence type="ECO:0000256" key="7">
    <source>
        <dbReference type="ARBA" id="ARBA00022989"/>
    </source>
</evidence>
<feature type="transmembrane region" description="Helical" evidence="12">
    <location>
        <begin position="250"/>
        <end position="269"/>
    </location>
</feature>
<evidence type="ECO:0000256" key="8">
    <source>
        <dbReference type="ARBA" id="ARBA00023065"/>
    </source>
</evidence>
<dbReference type="GO" id="GO:0015252">
    <property type="term" value="F:proton channel activity"/>
    <property type="evidence" value="ECO:0007669"/>
    <property type="project" value="InterPro"/>
</dbReference>
<keyword evidence="7 12" id="KW-1133">Transmembrane helix</keyword>
<evidence type="ECO:0000256" key="3">
    <source>
        <dbReference type="ARBA" id="ARBA00022448"/>
    </source>
</evidence>
<protein>
    <submittedName>
        <fullName evidence="14">Otopetrin-3</fullName>
    </submittedName>
</protein>
<evidence type="ECO:0000256" key="2">
    <source>
        <dbReference type="ARBA" id="ARBA00006513"/>
    </source>
</evidence>
<sequence length="642" mass="71797">MSSSINEAIGSEDSSKPEGTPRKTCESCSSHNSDGDAPESEIKAWIDDDDAKCVLLNLTMQSTSTTYYSRDNNNSNEMQPSTLQEHLEELFSMFTCFYALILVIIGLIFELSHLLNARPQESNLDQAKDMLFGFYMYGGSLVFFIYCYAVLLNTRMPRHIFNGMRRATERTLKIQSPIGDTTPFVKKTQGNGQKAPKASHSEAKSSTGSLYLRLGCVVFGIFGIVYYGLIIVVCVVGWGTDKADCNGYTLFISTLSTLFIFVQMHFIFCNSKIIVHGSVKIARLGMMHLTATNLWIWMRYILLEEEATTKELAHANFASRIPVHHLFNKTSAELVHSQLQKHVEVELCKGAGCVLGSFKEFMYTCVVEYALICAGVSFVFWTNVGKAPREYQQLKRQRANVISVDCSRTTTGLFLGFIIIAFTFICIGIFNAYIHEENSRLLANTIFFSTDGILLLFSLAAIVLAFCRMRNLNFKKKEGGDVDESAELLDHILLVVGLVGELVFSIGGIMSLSNTTQFNYMIIILLVVQNLRLFQVILQSALLLIGSKLKAASPELKALKPGKQVVTFLLIVNIALFIMNTFEAQKAGVTEDIVRYYGSKAWALLVRGCSPLTIFYRFHSSVCFAEIWKHTFKGARGELDMD</sequence>
<name>A0A0M3HZB6_ASCLU</name>
<evidence type="ECO:0000256" key="12">
    <source>
        <dbReference type="SAM" id="Phobius"/>
    </source>
</evidence>
<evidence type="ECO:0000256" key="10">
    <source>
        <dbReference type="ARBA" id="ARBA00023303"/>
    </source>
</evidence>
<dbReference type="WBParaSite" id="ALUE_0000901601-mRNA-1">
    <property type="protein sequence ID" value="ALUE_0000901601-mRNA-1"/>
    <property type="gene ID" value="ALUE_0000901601"/>
</dbReference>
<feature type="transmembrane region" description="Helical" evidence="12">
    <location>
        <begin position="413"/>
        <end position="434"/>
    </location>
</feature>
<evidence type="ECO:0000256" key="5">
    <source>
        <dbReference type="ARBA" id="ARBA00022692"/>
    </source>
</evidence>
<evidence type="ECO:0000256" key="6">
    <source>
        <dbReference type="ARBA" id="ARBA00022781"/>
    </source>
</evidence>
<comment type="similarity">
    <text evidence="2">Belongs to the otopetrin family.</text>
</comment>